<dbReference type="OMA" id="NDVSWTF"/>
<organism evidence="3 4">
    <name type="scientific">Globisporangium ultimum (strain ATCC 200006 / CBS 805.95 / DAOM BR144)</name>
    <name type="common">Pythium ultimum</name>
    <dbReference type="NCBI Taxonomy" id="431595"/>
    <lineage>
        <taxon>Eukaryota</taxon>
        <taxon>Sar</taxon>
        <taxon>Stramenopiles</taxon>
        <taxon>Oomycota</taxon>
        <taxon>Peronosporomycetes</taxon>
        <taxon>Pythiales</taxon>
        <taxon>Pythiaceae</taxon>
        <taxon>Globisporangium</taxon>
    </lineage>
</organism>
<evidence type="ECO:0000313" key="3">
    <source>
        <dbReference type="EnsemblProtists" id="PYU1_T002138"/>
    </source>
</evidence>
<evidence type="ECO:0000256" key="1">
    <source>
        <dbReference type="SAM" id="MobiDB-lite"/>
    </source>
</evidence>
<reference evidence="3" key="3">
    <citation type="submission" date="2015-02" db="UniProtKB">
        <authorList>
            <consortium name="EnsemblProtists"/>
        </authorList>
    </citation>
    <scope>IDENTIFICATION</scope>
    <source>
        <strain evidence="3">DAOM BR144</strain>
    </source>
</reference>
<feature type="domain" description="Serine aminopeptidase S33" evidence="2">
    <location>
        <begin position="89"/>
        <end position="328"/>
    </location>
</feature>
<dbReference type="InParanoid" id="K3WAZ7"/>
<dbReference type="PANTHER" id="PTHR11614">
    <property type="entry name" value="PHOSPHOLIPASE-RELATED"/>
    <property type="match status" value="1"/>
</dbReference>
<accession>K3WAZ7</accession>
<reference evidence="4" key="2">
    <citation type="submission" date="2010-04" db="EMBL/GenBank/DDBJ databases">
        <authorList>
            <person name="Buell R."/>
            <person name="Hamilton J."/>
            <person name="Hostetler J."/>
        </authorList>
    </citation>
    <scope>NUCLEOTIDE SEQUENCE [LARGE SCALE GENOMIC DNA]</scope>
    <source>
        <strain evidence="4">DAOM:BR144</strain>
    </source>
</reference>
<dbReference type="Gene3D" id="3.40.50.1820">
    <property type="entry name" value="alpha/beta hydrolase"/>
    <property type="match status" value="1"/>
</dbReference>
<dbReference type="InterPro" id="IPR029058">
    <property type="entry name" value="AB_hydrolase_fold"/>
</dbReference>
<evidence type="ECO:0000259" key="2">
    <source>
        <dbReference type="Pfam" id="PF12146"/>
    </source>
</evidence>
<dbReference type="InterPro" id="IPR051044">
    <property type="entry name" value="MAG_DAG_Lipase"/>
</dbReference>
<reference evidence="4" key="1">
    <citation type="journal article" date="2010" name="Genome Biol.">
        <title>Genome sequence of the necrotrophic plant pathogen Pythium ultimum reveals original pathogenicity mechanisms and effector repertoire.</title>
        <authorList>
            <person name="Levesque C.A."/>
            <person name="Brouwer H."/>
            <person name="Cano L."/>
            <person name="Hamilton J.P."/>
            <person name="Holt C."/>
            <person name="Huitema E."/>
            <person name="Raffaele S."/>
            <person name="Robideau G.P."/>
            <person name="Thines M."/>
            <person name="Win J."/>
            <person name="Zerillo M.M."/>
            <person name="Beakes G.W."/>
            <person name="Boore J.L."/>
            <person name="Busam D."/>
            <person name="Dumas B."/>
            <person name="Ferriera S."/>
            <person name="Fuerstenberg S.I."/>
            <person name="Gachon C.M."/>
            <person name="Gaulin E."/>
            <person name="Govers F."/>
            <person name="Grenville-Briggs L."/>
            <person name="Horner N."/>
            <person name="Hostetler J."/>
            <person name="Jiang R.H."/>
            <person name="Johnson J."/>
            <person name="Krajaejun T."/>
            <person name="Lin H."/>
            <person name="Meijer H.J."/>
            <person name="Moore B."/>
            <person name="Morris P."/>
            <person name="Phuntmart V."/>
            <person name="Puiu D."/>
            <person name="Shetty J."/>
            <person name="Stajich J.E."/>
            <person name="Tripathy S."/>
            <person name="Wawra S."/>
            <person name="van West P."/>
            <person name="Whitty B.R."/>
            <person name="Coutinho P.M."/>
            <person name="Henrissat B."/>
            <person name="Martin F."/>
            <person name="Thomas P.D."/>
            <person name="Tyler B.M."/>
            <person name="De Vries R.P."/>
            <person name="Kamoun S."/>
            <person name="Yandell M."/>
            <person name="Tisserat N."/>
            <person name="Buell C.R."/>
        </authorList>
    </citation>
    <scope>NUCLEOTIDE SEQUENCE</scope>
    <source>
        <strain evidence="4">DAOM:BR144</strain>
    </source>
</reference>
<evidence type="ECO:0000313" key="4">
    <source>
        <dbReference type="Proteomes" id="UP000019132"/>
    </source>
</evidence>
<sequence>MWISTALWLAALVAAGAIALFALFGPGIDSHNPRVLHPLTEIEKKFLSDHVARATEETGYMQRPRPRNQIAKIFYRFWLPKHLDAHEYAKGVVVVLHGMNSHSARNNTFMVELLQSGFVVAGIDHEGMGRSDGRHGYFSSVHHLTDDAIEFVRLVKEKYKGQKVFLHGGSLGGLMILNILTKIDRDFVDGAVILCPAVQIHKTSRPSATVENIGKFLRAVAPKIPFAQGNRGRNSSPEVAAVIDAMKRADPLFYNGRLRIGTGLAILDAINHIQDKFHLIETPYLLQHGLADQVCHISGSEELHEKTNSKDKQFKAYPGGSHDLSNEPPPIRNAVVNDFVSWLVERVA</sequence>
<dbReference type="EMBL" id="GL376634">
    <property type="status" value="NOT_ANNOTATED_CDS"/>
    <property type="molecule type" value="Genomic_DNA"/>
</dbReference>
<dbReference type="SUPFAM" id="SSF53474">
    <property type="entry name" value="alpha/beta-Hydrolases"/>
    <property type="match status" value="1"/>
</dbReference>
<dbReference type="AlphaFoldDB" id="K3WAZ7"/>
<feature type="compositionally biased region" description="Basic and acidic residues" evidence="1">
    <location>
        <begin position="301"/>
        <end position="314"/>
    </location>
</feature>
<dbReference type="eggNOG" id="KOG1455">
    <property type="taxonomic scope" value="Eukaryota"/>
</dbReference>
<dbReference type="STRING" id="431595.K3WAZ7"/>
<dbReference type="VEuPathDB" id="FungiDB:PYU1_G002136"/>
<dbReference type="EnsemblProtists" id="PYU1_T002138">
    <property type="protein sequence ID" value="PYU1_T002138"/>
    <property type="gene ID" value="PYU1_G002136"/>
</dbReference>
<dbReference type="InterPro" id="IPR022742">
    <property type="entry name" value="Hydrolase_4"/>
</dbReference>
<protein>
    <recommendedName>
        <fullName evidence="2">Serine aminopeptidase S33 domain-containing protein</fullName>
    </recommendedName>
</protein>
<proteinExistence type="predicted"/>
<dbReference type="Pfam" id="PF12146">
    <property type="entry name" value="Hydrolase_4"/>
    <property type="match status" value="1"/>
</dbReference>
<dbReference type="Proteomes" id="UP000019132">
    <property type="component" value="Unassembled WGS sequence"/>
</dbReference>
<keyword evidence="4" id="KW-1185">Reference proteome</keyword>
<feature type="region of interest" description="Disordered" evidence="1">
    <location>
        <begin position="301"/>
        <end position="328"/>
    </location>
</feature>
<name>K3WAZ7_GLOUD</name>
<dbReference type="HOGENOM" id="CLU_026209_7_2_1"/>